<dbReference type="AlphaFoldDB" id="A0A4R2KU62"/>
<reference evidence="3 4" key="1">
    <citation type="submission" date="2019-03" db="EMBL/GenBank/DDBJ databases">
        <title>Genomic Encyclopedia of Type Strains, Phase IV (KMG-IV): sequencing the most valuable type-strain genomes for metagenomic binning, comparative biology and taxonomic classification.</title>
        <authorList>
            <person name="Goeker M."/>
        </authorList>
    </citation>
    <scope>NUCLEOTIDE SEQUENCE [LARGE SCALE GENOMIC DNA]</scope>
    <source>
        <strain evidence="3 4">DSM 23344</strain>
    </source>
</reference>
<dbReference type="EMBL" id="SLWX01000012">
    <property type="protein sequence ID" value="TCO74649.1"/>
    <property type="molecule type" value="Genomic_DNA"/>
</dbReference>
<sequence>MLAVATLFACAAPPSPPPESPPAEVRAPSDPDAPVACAPPRPEVCTMIYAPVCATLAGEMSQTQYSSPCNACADDRVVAYREGACE</sequence>
<organism evidence="3 4">
    <name type="scientific">Chromatocurvus halotolerans</name>
    <dbReference type="NCBI Taxonomy" id="1132028"/>
    <lineage>
        <taxon>Bacteria</taxon>
        <taxon>Pseudomonadati</taxon>
        <taxon>Pseudomonadota</taxon>
        <taxon>Gammaproteobacteria</taxon>
        <taxon>Cellvibrionales</taxon>
        <taxon>Halieaceae</taxon>
        <taxon>Chromatocurvus</taxon>
    </lineage>
</organism>
<evidence type="ECO:0000313" key="3">
    <source>
        <dbReference type="EMBL" id="TCO74649.1"/>
    </source>
</evidence>
<evidence type="ECO:0000259" key="2">
    <source>
        <dbReference type="PROSITE" id="PS51465"/>
    </source>
</evidence>
<evidence type="ECO:0000256" key="1">
    <source>
        <dbReference type="SAM" id="MobiDB-lite"/>
    </source>
</evidence>
<name>A0A4R2KU62_9GAMM</name>
<dbReference type="Gene3D" id="3.30.60.30">
    <property type="match status" value="1"/>
</dbReference>
<dbReference type="InterPro" id="IPR002350">
    <property type="entry name" value="Kazal_dom"/>
</dbReference>
<feature type="region of interest" description="Disordered" evidence="1">
    <location>
        <begin position="13"/>
        <end position="33"/>
    </location>
</feature>
<gene>
    <name evidence="3" type="ORF">EV688_1128</name>
</gene>
<feature type="domain" description="Kazal-like" evidence="2">
    <location>
        <begin position="31"/>
        <end position="86"/>
    </location>
</feature>
<evidence type="ECO:0000313" key="4">
    <source>
        <dbReference type="Proteomes" id="UP000294980"/>
    </source>
</evidence>
<accession>A0A4R2KU62</accession>
<dbReference type="PROSITE" id="PS51465">
    <property type="entry name" value="KAZAL_2"/>
    <property type="match status" value="1"/>
</dbReference>
<proteinExistence type="predicted"/>
<dbReference type="Proteomes" id="UP000294980">
    <property type="component" value="Unassembled WGS sequence"/>
</dbReference>
<comment type="caution">
    <text evidence="3">The sequence shown here is derived from an EMBL/GenBank/DDBJ whole genome shotgun (WGS) entry which is preliminary data.</text>
</comment>
<protein>
    <recommendedName>
        <fullName evidence="2">Kazal-like domain-containing protein</fullName>
    </recommendedName>
</protein>
<keyword evidence="4" id="KW-1185">Reference proteome</keyword>